<organism evidence="5">
    <name type="scientific">Kwoniella dejecticola CBS 10117</name>
    <dbReference type="NCBI Taxonomy" id="1296121"/>
    <lineage>
        <taxon>Eukaryota</taxon>
        <taxon>Fungi</taxon>
        <taxon>Dikarya</taxon>
        <taxon>Basidiomycota</taxon>
        <taxon>Agaricomycotina</taxon>
        <taxon>Tremellomycetes</taxon>
        <taxon>Tremellales</taxon>
        <taxon>Cryptococcaceae</taxon>
        <taxon>Kwoniella</taxon>
    </lineage>
</organism>
<dbReference type="InterPro" id="IPR036427">
    <property type="entry name" value="Bromodomain-like_sf"/>
</dbReference>
<dbReference type="STRING" id="1296121.A0A1A6AH84"/>
<feature type="domain" description="Bromo" evidence="4">
    <location>
        <begin position="306"/>
        <end position="379"/>
    </location>
</feature>
<feature type="compositionally biased region" description="Polar residues" evidence="3">
    <location>
        <begin position="896"/>
        <end position="906"/>
    </location>
</feature>
<feature type="compositionally biased region" description="Polar residues" evidence="3">
    <location>
        <begin position="166"/>
        <end position="184"/>
    </location>
</feature>
<dbReference type="Proteomes" id="UP000078595">
    <property type="component" value="Chromosome 1"/>
</dbReference>
<dbReference type="OrthoDB" id="21449at2759"/>
<dbReference type="PROSITE" id="PS50014">
    <property type="entry name" value="BROMODOMAIN_2"/>
    <property type="match status" value="1"/>
</dbReference>
<feature type="region of interest" description="Disordered" evidence="3">
    <location>
        <begin position="988"/>
        <end position="1008"/>
    </location>
</feature>
<feature type="compositionally biased region" description="Low complexity" evidence="3">
    <location>
        <begin position="147"/>
        <end position="158"/>
    </location>
</feature>
<evidence type="ECO:0000256" key="2">
    <source>
        <dbReference type="PROSITE-ProRule" id="PRU00035"/>
    </source>
</evidence>
<feature type="compositionally biased region" description="Polar residues" evidence="3">
    <location>
        <begin position="545"/>
        <end position="556"/>
    </location>
</feature>
<feature type="compositionally biased region" description="Polar residues" evidence="3">
    <location>
        <begin position="204"/>
        <end position="242"/>
    </location>
</feature>
<dbReference type="SUPFAM" id="SSF47370">
    <property type="entry name" value="Bromodomain"/>
    <property type="match status" value="1"/>
</dbReference>
<dbReference type="GO" id="GO:0006325">
    <property type="term" value="P:chromatin organization"/>
    <property type="evidence" value="ECO:0007669"/>
    <property type="project" value="UniProtKB-ARBA"/>
</dbReference>
<dbReference type="PANTHER" id="PTHR22881:SF27">
    <property type="entry name" value="BROMODOMAIN CONTAINING 7_9"/>
    <property type="match status" value="1"/>
</dbReference>
<proteinExistence type="predicted"/>
<keyword evidence="1 2" id="KW-0103">Bromodomain</keyword>
<feature type="region of interest" description="Disordered" evidence="3">
    <location>
        <begin position="400"/>
        <end position="419"/>
    </location>
</feature>
<dbReference type="Pfam" id="PF00439">
    <property type="entry name" value="Bromodomain"/>
    <property type="match status" value="1"/>
</dbReference>
<dbReference type="EMBL" id="CP144530">
    <property type="protein sequence ID" value="WWC58650.1"/>
    <property type="molecule type" value="Genomic_DNA"/>
</dbReference>
<feature type="compositionally biased region" description="Polar residues" evidence="3">
    <location>
        <begin position="254"/>
        <end position="264"/>
    </location>
</feature>
<feature type="region of interest" description="Disordered" evidence="3">
    <location>
        <begin position="545"/>
        <end position="566"/>
    </location>
</feature>
<dbReference type="GO" id="GO:0006357">
    <property type="term" value="P:regulation of transcription by RNA polymerase II"/>
    <property type="evidence" value="ECO:0007669"/>
    <property type="project" value="TreeGrafter"/>
</dbReference>
<evidence type="ECO:0000256" key="1">
    <source>
        <dbReference type="ARBA" id="ARBA00023117"/>
    </source>
</evidence>
<dbReference type="PANTHER" id="PTHR22881">
    <property type="entry name" value="BROMODOMAIN CONTAINING PROTEIN"/>
    <property type="match status" value="1"/>
</dbReference>
<gene>
    <name evidence="5" type="ORF">I303_01200</name>
    <name evidence="6" type="ORF">I303_101194</name>
</gene>
<dbReference type="RefSeq" id="XP_018267215.1">
    <property type="nucleotide sequence ID" value="XM_018404561.1"/>
</dbReference>
<dbReference type="GeneID" id="28964899"/>
<dbReference type="GO" id="GO:0005634">
    <property type="term" value="C:nucleus"/>
    <property type="evidence" value="ECO:0007669"/>
    <property type="project" value="TreeGrafter"/>
</dbReference>
<accession>A0A1A6AH84</accession>
<feature type="compositionally biased region" description="Polar residues" evidence="3">
    <location>
        <begin position="991"/>
        <end position="1000"/>
    </location>
</feature>
<evidence type="ECO:0000256" key="3">
    <source>
        <dbReference type="SAM" id="MobiDB-lite"/>
    </source>
</evidence>
<reference evidence="6" key="3">
    <citation type="submission" date="2024-02" db="EMBL/GenBank/DDBJ databases">
        <title>Comparative genomics of Cryptococcus and Kwoniella reveals pathogenesis evolution and contrasting modes of karyotype evolution via chromosome fusion or intercentromeric recombination.</title>
        <authorList>
            <person name="Coelho M.A."/>
            <person name="David-Palma M."/>
            <person name="Shea T."/>
            <person name="Bowers K."/>
            <person name="McGinley-Smith S."/>
            <person name="Mohammad A.W."/>
            <person name="Gnirke A."/>
            <person name="Yurkov A.M."/>
            <person name="Nowrousian M."/>
            <person name="Sun S."/>
            <person name="Cuomo C.A."/>
            <person name="Heitman J."/>
        </authorList>
    </citation>
    <scope>NUCLEOTIDE SEQUENCE</scope>
    <source>
        <strain evidence="6">CBS 10117</strain>
    </source>
</reference>
<dbReference type="EMBL" id="KI894027">
    <property type="protein sequence ID" value="OBR89373.1"/>
    <property type="molecule type" value="Genomic_DNA"/>
</dbReference>
<dbReference type="InterPro" id="IPR001487">
    <property type="entry name" value="Bromodomain"/>
</dbReference>
<feature type="region of interest" description="Disordered" evidence="3">
    <location>
        <begin position="1"/>
        <end position="284"/>
    </location>
</feature>
<evidence type="ECO:0000259" key="4">
    <source>
        <dbReference type="PROSITE" id="PS50014"/>
    </source>
</evidence>
<keyword evidence="7" id="KW-1185">Reference proteome</keyword>
<evidence type="ECO:0000313" key="6">
    <source>
        <dbReference type="EMBL" id="WWC58650.1"/>
    </source>
</evidence>
<dbReference type="AlphaFoldDB" id="A0A1A6AH84"/>
<dbReference type="KEGG" id="kdj:28964899"/>
<dbReference type="SMART" id="SM00297">
    <property type="entry name" value="BROMO"/>
    <property type="match status" value="1"/>
</dbReference>
<feature type="compositionally biased region" description="Pro residues" evidence="3">
    <location>
        <begin position="23"/>
        <end position="40"/>
    </location>
</feature>
<name>A0A1A6AH84_9TREE</name>
<dbReference type="VEuPathDB" id="FungiDB:I303_01200"/>
<reference evidence="5" key="1">
    <citation type="submission" date="2013-07" db="EMBL/GenBank/DDBJ databases">
        <title>The Genome Sequence of Cryptococcus dejecticola CBS10117.</title>
        <authorList>
            <consortium name="The Broad Institute Genome Sequencing Platform"/>
            <person name="Cuomo C."/>
            <person name="Litvintseva A."/>
            <person name="Chen Y."/>
            <person name="Heitman J."/>
            <person name="Sun S."/>
            <person name="Springer D."/>
            <person name="Dromer F."/>
            <person name="Young S.K."/>
            <person name="Zeng Q."/>
            <person name="Gargeya S."/>
            <person name="Fitzgerald M."/>
            <person name="Abouelleil A."/>
            <person name="Alvarado L."/>
            <person name="Berlin A.M."/>
            <person name="Chapman S.B."/>
            <person name="Dewar J."/>
            <person name="Goldberg J."/>
            <person name="Griggs A."/>
            <person name="Gujja S."/>
            <person name="Hansen M."/>
            <person name="Howarth C."/>
            <person name="Imamovic A."/>
            <person name="Larimer J."/>
            <person name="McCowan C."/>
            <person name="Murphy C."/>
            <person name="Pearson M."/>
            <person name="Priest M."/>
            <person name="Roberts A."/>
            <person name="Saif S."/>
            <person name="Shea T."/>
            <person name="Sykes S."/>
            <person name="Wortman J."/>
            <person name="Nusbaum C."/>
            <person name="Birren B."/>
        </authorList>
    </citation>
    <scope>NUCLEOTIDE SEQUENCE [LARGE SCALE GENOMIC DNA]</scope>
    <source>
        <strain evidence="5">CBS 10117</strain>
    </source>
</reference>
<feature type="compositionally biased region" description="Low complexity" evidence="3">
    <location>
        <begin position="877"/>
        <end position="889"/>
    </location>
</feature>
<dbReference type="InterPro" id="IPR051831">
    <property type="entry name" value="Bromodomain_contain_prot"/>
</dbReference>
<sequence length="1008" mass="110799">MTSGQAPKVAPIKLKLSLGPRPKSNPPPTPTPGPSTPTPTPTIKLHTKKGKEKSQPPPDDSRLAIASKTVETGEPSRPKKNGKSKETPVDAVSVTNGDLQDDISINADHHAGPSKITLPAPSPDVQPQNPTKEVKVEPPAEAHSQISVPTTPVSTPKPKLARGSATKKSTPRTSTKGTRGSARNQKAGIRGRPSAIPSRLLSESAVSTPFKTSSIPHSDQHQGQNDFETPTADNSLDNSEATSPDPLAGPFTPSAYNDSPSVSMGTPLGEGYDDTPQSRGHRTGGRWMRIKRPLKELANRVLVEMRRKDDYALFEEPVDLDAFPDYLDVIGGEDKMMDMGTMQKKLDNGEYSSIEEVERDLNLLVDAAQKFNPPGSIPYNAAARVLLVGMKHIERAKPLVLTPSPSPSRDSATPFDGAGRGYSVYSGREGTAAIEEANSRRVEEIAPTSYIPEQMLDFPPNSLQALAVGWNLNGGKRVHAKRVVRSREKFNGKWRHWEIDGTRDIAEMEDIISLLDNWKIPDQGKVIDWKGLRRHRNEQGWWYESDSTLSGPTTVPGQPPIPFMPHAPRRDKIVEKERDVNEYGVQPGIDAEIKFLRKRTGSFAESEDEILSEHLRPIRPRPRNKAKLQSSAKAHFNNIYENSHPLGRDSNDWIREMINGGDVKGEAYLNSIQRFVQGAMAGASHSETTSSTSDEAHGDFKVEEHKNDTAEEVYPLDQYVLDNYHDGLLYEKSTPRKIILDILTDVSKPTEERSDYVKGLLENSYAKIALDELTSPSNPMDIKPLLRLENDFLHQGIGSTAGRNGITEGLEWVGKEIQRLNEKLKVKVKLEQSDGNLNADLVGLKRKREDGMSVGMSLDSVMESKKAKLDLDSEPVSNASSPLSAAPDSPKMESSAMYNSVNAQSETGKELPKSTTSEIAKPSVSVSVEDELRSLRLELVALSKFYPLPALKKMRAHEAARLLPANVRGLMTVPEDLERLKRDAERLRGVSNVQMTSNGFGNKPKVGK</sequence>
<dbReference type="PRINTS" id="PR00503">
    <property type="entry name" value="BROMODOMAIN"/>
</dbReference>
<feature type="region of interest" description="Disordered" evidence="3">
    <location>
        <begin position="865"/>
        <end position="918"/>
    </location>
</feature>
<evidence type="ECO:0000313" key="5">
    <source>
        <dbReference type="EMBL" id="OBR89373.1"/>
    </source>
</evidence>
<evidence type="ECO:0000313" key="7">
    <source>
        <dbReference type="Proteomes" id="UP000078595"/>
    </source>
</evidence>
<protein>
    <recommendedName>
        <fullName evidence="4">Bromo domain-containing protein</fullName>
    </recommendedName>
</protein>
<dbReference type="Gene3D" id="1.20.920.10">
    <property type="entry name" value="Bromodomain-like"/>
    <property type="match status" value="1"/>
</dbReference>
<reference evidence="6" key="2">
    <citation type="submission" date="2013-07" db="EMBL/GenBank/DDBJ databases">
        <authorList>
            <consortium name="The Broad Institute Genome Sequencing Platform"/>
            <person name="Cuomo C."/>
            <person name="Litvintseva A."/>
            <person name="Chen Y."/>
            <person name="Heitman J."/>
            <person name="Sun S."/>
            <person name="Springer D."/>
            <person name="Dromer F."/>
            <person name="Young S.K."/>
            <person name="Zeng Q."/>
            <person name="Gargeya S."/>
            <person name="Fitzgerald M."/>
            <person name="Abouelleil A."/>
            <person name="Alvarado L."/>
            <person name="Berlin A.M."/>
            <person name="Chapman S.B."/>
            <person name="Dewar J."/>
            <person name="Goldberg J."/>
            <person name="Griggs A."/>
            <person name="Gujja S."/>
            <person name="Hansen M."/>
            <person name="Howarth C."/>
            <person name="Imamovic A."/>
            <person name="Larimer J."/>
            <person name="McCowan C."/>
            <person name="Murphy C."/>
            <person name="Pearson M."/>
            <person name="Priest M."/>
            <person name="Roberts A."/>
            <person name="Saif S."/>
            <person name="Shea T."/>
            <person name="Sykes S."/>
            <person name="Wortman J."/>
            <person name="Nusbaum C."/>
            <person name="Birren B."/>
        </authorList>
    </citation>
    <scope>NUCLEOTIDE SEQUENCE</scope>
    <source>
        <strain evidence="6">CBS 10117</strain>
    </source>
</reference>
<dbReference type="CDD" id="cd04369">
    <property type="entry name" value="Bromodomain"/>
    <property type="match status" value="1"/>
</dbReference>